<dbReference type="Gene3D" id="3.40.50.2020">
    <property type="match status" value="1"/>
</dbReference>
<evidence type="ECO:0000256" key="4">
    <source>
        <dbReference type="ARBA" id="ARBA00022679"/>
    </source>
</evidence>
<keyword evidence="3 7" id="KW-0328">Glycosyltransferase</keyword>
<keyword evidence="6 7" id="KW-0665">Pyrimidine biosynthesis</keyword>
<protein>
    <recommendedName>
        <fullName evidence="2 7">Orotate phosphoribosyltransferase</fullName>
        <shortName evidence="7">OPRT</shortName>
        <shortName evidence="7">OPRTase</shortName>
        <ecNumber evidence="2 7">2.4.2.10</ecNumber>
    </recommendedName>
</protein>
<dbReference type="PANTHER" id="PTHR19278">
    <property type="entry name" value="OROTATE PHOSPHORIBOSYLTRANSFERASE"/>
    <property type="match status" value="1"/>
</dbReference>
<feature type="binding site" description="in other chain" evidence="7">
    <location>
        <position position="93"/>
    </location>
    <ligand>
        <name>5-phospho-alpha-D-ribose 1-diphosphate</name>
        <dbReference type="ChEBI" id="CHEBI:58017"/>
        <note>ligand shared between dimeric partners</note>
    </ligand>
</feature>
<dbReference type="PANTHER" id="PTHR19278:SF9">
    <property type="entry name" value="URIDINE 5'-MONOPHOSPHATE SYNTHASE"/>
    <property type="match status" value="1"/>
</dbReference>
<feature type="binding site" evidence="7">
    <location>
        <position position="149"/>
    </location>
    <ligand>
        <name>orotate</name>
        <dbReference type="ChEBI" id="CHEBI:30839"/>
    </ligand>
</feature>
<comment type="similarity">
    <text evidence="7">Belongs to the purine/pyrimidine phosphoribosyltransferase family. PyrE subfamily.</text>
</comment>
<dbReference type="SUPFAM" id="SSF53271">
    <property type="entry name" value="PRTase-like"/>
    <property type="match status" value="1"/>
</dbReference>
<dbReference type="NCBIfam" id="TIGR01367">
    <property type="entry name" value="pyrE_Therm"/>
    <property type="match status" value="1"/>
</dbReference>
<organism evidence="9 10">
    <name type="scientific">Candidatus Dehalogenimonas loeffleri</name>
    <dbReference type="NCBI Taxonomy" id="3127115"/>
    <lineage>
        <taxon>Bacteria</taxon>
        <taxon>Bacillati</taxon>
        <taxon>Chloroflexota</taxon>
        <taxon>Dehalococcoidia</taxon>
        <taxon>Dehalococcoidales</taxon>
        <taxon>Dehalococcoidaceae</taxon>
        <taxon>Dehalogenimonas</taxon>
    </lineage>
</organism>
<comment type="catalytic activity">
    <reaction evidence="7">
        <text>orotidine 5'-phosphate + diphosphate = orotate + 5-phospho-alpha-D-ribose 1-diphosphate</text>
        <dbReference type="Rhea" id="RHEA:10380"/>
        <dbReference type="ChEBI" id="CHEBI:30839"/>
        <dbReference type="ChEBI" id="CHEBI:33019"/>
        <dbReference type="ChEBI" id="CHEBI:57538"/>
        <dbReference type="ChEBI" id="CHEBI:58017"/>
        <dbReference type="EC" id="2.4.2.10"/>
    </reaction>
</comment>
<evidence type="ECO:0000256" key="7">
    <source>
        <dbReference type="HAMAP-Rule" id="MF_01208"/>
    </source>
</evidence>
<accession>A0ABZ2J3J1</accession>
<evidence type="ECO:0000256" key="1">
    <source>
        <dbReference type="ARBA" id="ARBA00004889"/>
    </source>
</evidence>
<feature type="domain" description="Phosphoribosyltransferase" evidence="8">
    <location>
        <begin position="51"/>
        <end position="153"/>
    </location>
</feature>
<dbReference type="InterPro" id="IPR000836">
    <property type="entry name" value="PRTase_dom"/>
</dbReference>
<dbReference type="CDD" id="cd06223">
    <property type="entry name" value="PRTases_typeI"/>
    <property type="match status" value="1"/>
</dbReference>
<name>A0ABZ2J3J1_9CHLR</name>
<comment type="subunit">
    <text evidence="7">Homodimer.</text>
</comment>
<dbReference type="EMBL" id="CP146612">
    <property type="protein sequence ID" value="WWX25447.1"/>
    <property type="molecule type" value="Genomic_DNA"/>
</dbReference>
<keyword evidence="10" id="KW-1185">Reference proteome</keyword>
<comment type="cofactor">
    <cofactor evidence="7">
        <name>Mg(2+)</name>
        <dbReference type="ChEBI" id="CHEBI:18420"/>
    </cofactor>
</comment>
<evidence type="ECO:0000256" key="6">
    <source>
        <dbReference type="ARBA" id="ARBA00022975"/>
    </source>
</evidence>
<evidence type="ECO:0000259" key="8">
    <source>
        <dbReference type="Pfam" id="PF00156"/>
    </source>
</evidence>
<dbReference type="InterPro" id="IPR006273">
    <property type="entry name" value="Orotate_PRibTrfase_bac"/>
</dbReference>
<proteinExistence type="inferred from homology"/>
<evidence type="ECO:0000256" key="2">
    <source>
        <dbReference type="ARBA" id="ARBA00011971"/>
    </source>
</evidence>
<feature type="binding site" description="in other chain" evidence="7">
    <location>
        <begin position="117"/>
        <end position="125"/>
    </location>
    <ligand>
        <name>5-phospho-alpha-D-ribose 1-diphosphate</name>
        <dbReference type="ChEBI" id="CHEBI:58017"/>
        <note>ligand shared between dimeric partners</note>
    </ligand>
</feature>
<evidence type="ECO:0000313" key="9">
    <source>
        <dbReference type="EMBL" id="WWX25447.1"/>
    </source>
</evidence>
<evidence type="ECO:0000313" key="10">
    <source>
        <dbReference type="Proteomes" id="UP001375370"/>
    </source>
</evidence>
<dbReference type="GO" id="GO:0004588">
    <property type="term" value="F:orotate phosphoribosyltransferase activity"/>
    <property type="evidence" value="ECO:0007669"/>
    <property type="project" value="UniProtKB-EC"/>
</dbReference>
<dbReference type="InterPro" id="IPR029057">
    <property type="entry name" value="PRTase-like"/>
</dbReference>
<sequence>MDKKINNVEELFIKSGAVLNGHFKLTSGLHSPVYWEKFRIIENPAAAVPLCGLIADQFRDQGIALVVGPTTGGIILAFEVARQMGLPAAFAEKVESGERQFRRGFRIDPGQRVLIVDDVLTTGKSTREVIEALNRHQADVRGIGILVDRSEKPLVFGGIPLFACLKAATPAYPPEKCPLCQAGEPLTKPGSS</sequence>
<keyword evidence="4 7" id="KW-0808">Transferase</keyword>
<comment type="function">
    <text evidence="7">Catalyzes the transfer of a ribosyl phosphate group from 5-phosphoribose 1-diphosphate to orotate, leading to the formation of orotidine monophosphate (OMP).</text>
</comment>
<dbReference type="HAMAP" id="MF_01208">
    <property type="entry name" value="PyrE"/>
    <property type="match status" value="1"/>
</dbReference>
<dbReference type="InterPro" id="IPR023031">
    <property type="entry name" value="OPRT"/>
</dbReference>
<comment type="caution">
    <text evidence="7">Lacks conserved residue(s) required for the propagation of feature annotation.</text>
</comment>
<feature type="binding site" evidence="7">
    <location>
        <position position="121"/>
    </location>
    <ligand>
        <name>orotate</name>
        <dbReference type="ChEBI" id="CHEBI:30839"/>
    </ligand>
</feature>
<reference evidence="9 10" key="1">
    <citation type="submission" date="2024-03" db="EMBL/GenBank/DDBJ databases">
        <title>A Dehalogenimonas Isolated from Estuarine Sediments Dihaloeliminates Chlorinated Alkanes.</title>
        <authorList>
            <person name="Yang Y."/>
            <person name="Wang H."/>
        </authorList>
    </citation>
    <scope>NUCLEOTIDE SEQUENCE [LARGE SCALE GENOMIC DNA]</scope>
    <source>
        <strain evidence="9 10">W</strain>
    </source>
</reference>
<dbReference type="EC" id="2.4.2.10" evidence="2 7"/>
<dbReference type="RefSeq" id="WP_338737599.1">
    <property type="nucleotide sequence ID" value="NZ_CP146612.1"/>
</dbReference>
<evidence type="ECO:0000256" key="3">
    <source>
        <dbReference type="ARBA" id="ARBA00022676"/>
    </source>
</evidence>
<comment type="pathway">
    <text evidence="1 7">Pyrimidine metabolism; UMP biosynthesis via de novo pathway; UMP from orotate: step 1/2.</text>
</comment>
<dbReference type="Pfam" id="PF00156">
    <property type="entry name" value="Pribosyltran"/>
    <property type="match status" value="1"/>
</dbReference>
<evidence type="ECO:0000256" key="5">
    <source>
        <dbReference type="ARBA" id="ARBA00022842"/>
    </source>
</evidence>
<gene>
    <name evidence="7 9" type="primary">pyrE</name>
    <name evidence="9" type="ORF">V8247_00320</name>
</gene>
<keyword evidence="5 7" id="KW-0460">Magnesium</keyword>
<dbReference type="Proteomes" id="UP001375370">
    <property type="component" value="Chromosome"/>
</dbReference>